<dbReference type="InterPro" id="IPR008947">
    <property type="entry name" value="PLipase_C/P1_nuclease_dom_sf"/>
</dbReference>
<dbReference type="SUPFAM" id="SSF48537">
    <property type="entry name" value="Phospholipase C/P1 nuclease"/>
    <property type="match status" value="1"/>
</dbReference>
<organism evidence="8 9">
    <name type="scientific">Armatimonas rosea</name>
    <dbReference type="NCBI Taxonomy" id="685828"/>
    <lineage>
        <taxon>Bacteria</taxon>
        <taxon>Bacillati</taxon>
        <taxon>Armatimonadota</taxon>
        <taxon>Armatimonadia</taxon>
        <taxon>Armatimonadales</taxon>
        <taxon>Armatimonadaceae</taxon>
        <taxon>Armatimonas</taxon>
    </lineage>
</organism>
<evidence type="ECO:0000256" key="6">
    <source>
        <dbReference type="ARBA" id="ARBA00023180"/>
    </source>
</evidence>
<dbReference type="GO" id="GO:0046872">
    <property type="term" value="F:metal ion binding"/>
    <property type="evidence" value="ECO:0007669"/>
    <property type="project" value="UniProtKB-KW"/>
</dbReference>
<dbReference type="PANTHER" id="PTHR48098">
    <property type="entry name" value="ENTEROCHELIN ESTERASE-RELATED"/>
    <property type="match status" value="1"/>
</dbReference>
<evidence type="ECO:0000256" key="1">
    <source>
        <dbReference type="ARBA" id="ARBA00022722"/>
    </source>
</evidence>
<keyword evidence="6" id="KW-0325">Glycoprotein</keyword>
<name>A0A7W9W601_ARMRO</name>
<feature type="chain" id="PRO_5031030741" evidence="7">
    <location>
        <begin position="21"/>
        <end position="576"/>
    </location>
</feature>
<dbReference type="InterPro" id="IPR029058">
    <property type="entry name" value="AB_hydrolase_fold"/>
</dbReference>
<dbReference type="RefSeq" id="WP_184193086.1">
    <property type="nucleotide sequence ID" value="NZ_JACHGW010000001.1"/>
</dbReference>
<evidence type="ECO:0000313" key="9">
    <source>
        <dbReference type="Proteomes" id="UP000520814"/>
    </source>
</evidence>
<dbReference type="PANTHER" id="PTHR48098:SF1">
    <property type="entry name" value="DIACYLGLYCEROL ACYLTRANSFERASE_MYCOLYLTRANSFERASE AG85A"/>
    <property type="match status" value="1"/>
</dbReference>
<keyword evidence="5" id="KW-1015">Disulfide bond</keyword>
<dbReference type="GO" id="GO:0004519">
    <property type="term" value="F:endonuclease activity"/>
    <property type="evidence" value="ECO:0007669"/>
    <property type="project" value="UniProtKB-KW"/>
</dbReference>
<dbReference type="InterPro" id="IPR000801">
    <property type="entry name" value="Esterase-like"/>
</dbReference>
<keyword evidence="7" id="KW-0732">Signal</keyword>
<reference evidence="8 9" key="1">
    <citation type="submission" date="2020-08" db="EMBL/GenBank/DDBJ databases">
        <title>Genomic Encyclopedia of Type Strains, Phase IV (KMG-IV): sequencing the most valuable type-strain genomes for metagenomic binning, comparative biology and taxonomic classification.</title>
        <authorList>
            <person name="Goeker M."/>
        </authorList>
    </citation>
    <scope>NUCLEOTIDE SEQUENCE [LARGE SCALE GENOMIC DNA]</scope>
    <source>
        <strain evidence="8 9">DSM 23562</strain>
    </source>
</reference>
<gene>
    <name evidence="8" type="ORF">HNQ39_001247</name>
</gene>
<accession>A0A7W9W601</accession>
<evidence type="ECO:0000256" key="7">
    <source>
        <dbReference type="SAM" id="SignalP"/>
    </source>
</evidence>
<dbReference type="InterPro" id="IPR050583">
    <property type="entry name" value="Mycobacterial_A85_antigen"/>
</dbReference>
<dbReference type="InterPro" id="IPR003154">
    <property type="entry name" value="S1/P1nuclease"/>
</dbReference>
<evidence type="ECO:0000256" key="2">
    <source>
        <dbReference type="ARBA" id="ARBA00022723"/>
    </source>
</evidence>
<dbReference type="EMBL" id="JACHGW010000001">
    <property type="protein sequence ID" value="MBB6049485.1"/>
    <property type="molecule type" value="Genomic_DNA"/>
</dbReference>
<dbReference type="GO" id="GO:0016788">
    <property type="term" value="F:hydrolase activity, acting on ester bonds"/>
    <property type="evidence" value="ECO:0007669"/>
    <property type="project" value="InterPro"/>
</dbReference>
<dbReference type="Pfam" id="PF00756">
    <property type="entry name" value="Esterase"/>
    <property type="match status" value="1"/>
</dbReference>
<evidence type="ECO:0000256" key="5">
    <source>
        <dbReference type="ARBA" id="ARBA00023157"/>
    </source>
</evidence>
<dbReference type="AlphaFoldDB" id="A0A7W9W601"/>
<keyword evidence="3" id="KW-0255">Endonuclease</keyword>
<dbReference type="GO" id="GO:0016747">
    <property type="term" value="F:acyltransferase activity, transferring groups other than amino-acyl groups"/>
    <property type="evidence" value="ECO:0007669"/>
    <property type="project" value="TreeGrafter"/>
</dbReference>
<dbReference type="SUPFAM" id="SSF53474">
    <property type="entry name" value="alpha/beta-Hydrolases"/>
    <property type="match status" value="1"/>
</dbReference>
<sequence>MKKLALSLLATVAVASVSHAWGGVGHTYVAKLAVDSLPDSSLKTLFLLNKDWFAAASSHPDRWRNRPDSAEAPRHFLDGERFGFGADLSKIPQDFAAVQKLRDYMKLRSDGMNPWTVRRIYQLLVLAMREKRWDDAMVQAAYLSHYVADAHVPFHATENYDGQLSEPSQKGIHARFESVMLEKSVAYSELKPGTITLQKDPVGAAFAILQASINEVPAILAADKKASAAAGGDTFADAYWSAFTPVAKPIAVKRLEKGGVALASLIASAWQEAGRPTPPAAFRAKNSSLPYAPEFVPRGQTPPPVMPVVTDEQKAAARKGALTFHIESEALGRFVPCTVLLPKDYWQSGNTKRYPVLYLLHGAFGKHTDWLKNAGTAAYLADLPLIVVLPDSQGDSFYLDSPGFGKWQTYFEKELMPEVEGTFRTINKREGRAIAGLSMGGYGSWHLALDNPGKFCAAASLSGVVGWGEGKPIMNFVQKIYPTDTDKRYTTNAVWPKIEKLTAKDGTWRGPVLYFDCGKDDFLIQMNRDMERRLIERGLPFEFAEFDGAHTWPYWDEHLRDVLNFTLRHVAPPTEK</sequence>
<keyword evidence="2" id="KW-0479">Metal-binding</keyword>
<evidence type="ECO:0000256" key="4">
    <source>
        <dbReference type="ARBA" id="ARBA00022801"/>
    </source>
</evidence>
<keyword evidence="1" id="KW-0540">Nuclease</keyword>
<protein>
    <submittedName>
        <fullName evidence="8">S-formylglutathione hydrolase FrmB</fullName>
    </submittedName>
</protein>
<dbReference type="Gene3D" id="3.40.50.1820">
    <property type="entry name" value="alpha/beta hydrolase"/>
    <property type="match status" value="1"/>
</dbReference>
<dbReference type="GO" id="GO:0003676">
    <property type="term" value="F:nucleic acid binding"/>
    <property type="evidence" value="ECO:0007669"/>
    <property type="project" value="InterPro"/>
</dbReference>
<evidence type="ECO:0000313" key="8">
    <source>
        <dbReference type="EMBL" id="MBB6049485.1"/>
    </source>
</evidence>
<keyword evidence="4 8" id="KW-0378">Hydrolase</keyword>
<dbReference type="Pfam" id="PF02265">
    <property type="entry name" value="S1-P1_nuclease"/>
    <property type="match status" value="1"/>
</dbReference>
<dbReference type="Gene3D" id="1.10.575.10">
    <property type="entry name" value="P1 Nuclease"/>
    <property type="match status" value="1"/>
</dbReference>
<dbReference type="GO" id="GO:0006308">
    <property type="term" value="P:DNA catabolic process"/>
    <property type="evidence" value="ECO:0007669"/>
    <property type="project" value="InterPro"/>
</dbReference>
<comment type="caution">
    <text evidence="8">The sequence shown here is derived from an EMBL/GenBank/DDBJ whole genome shotgun (WGS) entry which is preliminary data.</text>
</comment>
<keyword evidence="9" id="KW-1185">Reference proteome</keyword>
<feature type="signal peptide" evidence="7">
    <location>
        <begin position="1"/>
        <end position="20"/>
    </location>
</feature>
<evidence type="ECO:0000256" key="3">
    <source>
        <dbReference type="ARBA" id="ARBA00022759"/>
    </source>
</evidence>
<proteinExistence type="predicted"/>
<dbReference type="Proteomes" id="UP000520814">
    <property type="component" value="Unassembled WGS sequence"/>
</dbReference>